<gene>
    <name evidence="1" type="ORF">RJ639_016450</name>
</gene>
<accession>A0AA89ALF8</accession>
<dbReference type="EMBL" id="JAVXUP010002048">
    <property type="protein sequence ID" value="KAK3006043.1"/>
    <property type="molecule type" value="Genomic_DNA"/>
</dbReference>
<evidence type="ECO:0000313" key="2">
    <source>
        <dbReference type="Proteomes" id="UP001188597"/>
    </source>
</evidence>
<protein>
    <submittedName>
        <fullName evidence="1">Uncharacterized protein</fullName>
    </submittedName>
</protein>
<evidence type="ECO:0000313" key="1">
    <source>
        <dbReference type="EMBL" id="KAK3006043.1"/>
    </source>
</evidence>
<dbReference type="Proteomes" id="UP001188597">
    <property type="component" value="Unassembled WGS sequence"/>
</dbReference>
<keyword evidence="2" id="KW-1185">Reference proteome</keyword>
<name>A0AA89ALF8_9ASTE</name>
<comment type="caution">
    <text evidence="1">The sequence shown here is derived from an EMBL/GenBank/DDBJ whole genome shotgun (WGS) entry which is preliminary data.</text>
</comment>
<proteinExistence type="predicted"/>
<dbReference type="AlphaFoldDB" id="A0AA89ALF8"/>
<sequence length="101" mass="11865">MAKEFEMIDISLMLYYLGIEVKQRDDGNLISQEANNIHVFYGEHPDTIHNRHRDGEGSDHPHLFESRKTFLSVKGQGASARQWYRLFKWHLLGSLEEDYCP</sequence>
<reference evidence="1" key="1">
    <citation type="submission" date="2022-12" db="EMBL/GenBank/DDBJ databases">
        <title>Draft genome assemblies for two species of Escallonia (Escalloniales).</title>
        <authorList>
            <person name="Chanderbali A."/>
            <person name="Dervinis C."/>
            <person name="Anghel I."/>
            <person name="Soltis D."/>
            <person name="Soltis P."/>
            <person name="Zapata F."/>
        </authorList>
    </citation>
    <scope>NUCLEOTIDE SEQUENCE</scope>
    <source>
        <strain evidence="1">UCBG64.0493</strain>
        <tissue evidence="1">Leaf</tissue>
    </source>
</reference>
<organism evidence="1 2">
    <name type="scientific">Escallonia herrerae</name>
    <dbReference type="NCBI Taxonomy" id="1293975"/>
    <lineage>
        <taxon>Eukaryota</taxon>
        <taxon>Viridiplantae</taxon>
        <taxon>Streptophyta</taxon>
        <taxon>Embryophyta</taxon>
        <taxon>Tracheophyta</taxon>
        <taxon>Spermatophyta</taxon>
        <taxon>Magnoliopsida</taxon>
        <taxon>eudicotyledons</taxon>
        <taxon>Gunneridae</taxon>
        <taxon>Pentapetalae</taxon>
        <taxon>asterids</taxon>
        <taxon>campanulids</taxon>
        <taxon>Escalloniales</taxon>
        <taxon>Escalloniaceae</taxon>
        <taxon>Escallonia</taxon>
    </lineage>
</organism>